<evidence type="ECO:0000313" key="3">
    <source>
        <dbReference type="EMBL" id="GFO58345.1"/>
    </source>
</evidence>
<protein>
    <recommendedName>
        <fullName evidence="5">Tetratricopeptide repeat protein</fullName>
    </recommendedName>
</protein>
<dbReference type="SMART" id="SM00028">
    <property type="entry name" value="TPR"/>
    <property type="match status" value="2"/>
</dbReference>
<keyword evidence="1" id="KW-0802">TPR repeat</keyword>
<gene>
    <name evidence="3" type="ORF">GMST_06700</name>
</gene>
<evidence type="ECO:0000256" key="2">
    <source>
        <dbReference type="SAM" id="SignalP"/>
    </source>
</evidence>
<feature type="chain" id="PRO_5028047292" description="Tetratricopeptide repeat protein" evidence="2">
    <location>
        <begin position="22"/>
        <end position="329"/>
    </location>
</feature>
<dbReference type="Gene3D" id="1.25.40.10">
    <property type="entry name" value="Tetratricopeptide repeat domain"/>
    <property type="match status" value="2"/>
</dbReference>
<name>A0A6V8MED6_9BACT</name>
<dbReference type="RefSeq" id="WP_183353185.1">
    <property type="nucleotide sequence ID" value="NZ_BLXX01000001.1"/>
</dbReference>
<proteinExistence type="predicted"/>
<accession>A0A6V8MED6</accession>
<dbReference type="AlphaFoldDB" id="A0A6V8MED6"/>
<feature type="signal peptide" evidence="2">
    <location>
        <begin position="1"/>
        <end position="21"/>
    </location>
</feature>
<dbReference type="SUPFAM" id="SSF48452">
    <property type="entry name" value="TPR-like"/>
    <property type="match status" value="1"/>
</dbReference>
<dbReference type="PROSITE" id="PS50005">
    <property type="entry name" value="TPR"/>
    <property type="match status" value="1"/>
</dbReference>
<reference evidence="4" key="1">
    <citation type="submission" date="2020-06" db="EMBL/GenBank/DDBJ databases">
        <title>Draft genomic sequence of Geomonas sp. Red330.</title>
        <authorList>
            <person name="Itoh H."/>
            <person name="Zhenxing X."/>
            <person name="Ushijima N."/>
            <person name="Masuda Y."/>
            <person name="Shiratori Y."/>
            <person name="Senoo K."/>
        </authorList>
    </citation>
    <scope>NUCLEOTIDE SEQUENCE [LARGE SCALE GENOMIC DNA]</scope>
    <source>
        <strain evidence="4">Red330</strain>
    </source>
</reference>
<dbReference type="InterPro" id="IPR011990">
    <property type="entry name" value="TPR-like_helical_dom_sf"/>
</dbReference>
<comment type="caution">
    <text evidence="3">The sequence shown here is derived from an EMBL/GenBank/DDBJ whole genome shotgun (WGS) entry which is preliminary data.</text>
</comment>
<sequence>MKRFFAAGFGLVLVTAAAASAAPVLYTGEIGVMRVSGKFCASDVYERLPQIDLALDRKGDGEFSGYYSIEGVKIGKLSGASAAQLSVEYPIADKVLSQGHTLSLDLGKDPVAGILQEKGLVENAEGCAIEVGEVRLSPLPDEDAAQWLTRTEKSYQAQALSSEALSFMKKEQPGKAIPLYQKALSLEEAAQSSGSPLTILYVDQLAQAYGKNHQVDQGIAVLEPRVAQSEDPEKRFYSEGLARLLQVKAAAYYRDGKFSEALPVFRRAMTLDPSESAYPVGLARTLIKLQRTDEAAALIKEVTPLFGDESDRDELNRVSQELQTLKKKQ</sequence>
<dbReference type="Proteomes" id="UP000556026">
    <property type="component" value="Unassembled WGS sequence"/>
</dbReference>
<keyword evidence="2" id="KW-0732">Signal</keyword>
<organism evidence="3 4">
    <name type="scientific">Geomonas silvestris</name>
    <dbReference type="NCBI Taxonomy" id="2740184"/>
    <lineage>
        <taxon>Bacteria</taxon>
        <taxon>Pseudomonadati</taxon>
        <taxon>Thermodesulfobacteriota</taxon>
        <taxon>Desulfuromonadia</taxon>
        <taxon>Geobacterales</taxon>
        <taxon>Geobacteraceae</taxon>
        <taxon>Geomonas</taxon>
    </lineage>
</organism>
<feature type="repeat" description="TPR" evidence="1">
    <location>
        <begin position="242"/>
        <end position="275"/>
    </location>
</feature>
<keyword evidence="4" id="KW-1185">Reference proteome</keyword>
<dbReference type="EMBL" id="BLXX01000001">
    <property type="protein sequence ID" value="GFO58345.1"/>
    <property type="molecule type" value="Genomic_DNA"/>
</dbReference>
<dbReference type="Pfam" id="PF14559">
    <property type="entry name" value="TPR_19"/>
    <property type="match status" value="1"/>
</dbReference>
<evidence type="ECO:0000313" key="4">
    <source>
        <dbReference type="Proteomes" id="UP000556026"/>
    </source>
</evidence>
<evidence type="ECO:0008006" key="5">
    <source>
        <dbReference type="Google" id="ProtNLM"/>
    </source>
</evidence>
<dbReference type="InterPro" id="IPR019734">
    <property type="entry name" value="TPR_rpt"/>
</dbReference>
<evidence type="ECO:0000256" key="1">
    <source>
        <dbReference type="PROSITE-ProRule" id="PRU00339"/>
    </source>
</evidence>